<dbReference type="OrthoDB" id="9786431at2"/>
<keyword evidence="7" id="KW-0969">Cilium</keyword>
<dbReference type="PRINTS" id="PR01010">
    <property type="entry name" value="FLGPRINGFLGI"/>
</dbReference>
<dbReference type="GO" id="GO:0071973">
    <property type="term" value="P:bacterial-type flagellum-dependent cell motility"/>
    <property type="evidence" value="ECO:0007669"/>
    <property type="project" value="InterPro"/>
</dbReference>
<keyword evidence="7" id="KW-0282">Flagellum</keyword>
<dbReference type="NCBIfam" id="NF003676">
    <property type="entry name" value="PRK05303.1"/>
    <property type="match status" value="1"/>
</dbReference>
<dbReference type="HAMAP" id="MF_00416">
    <property type="entry name" value="FlgI"/>
    <property type="match status" value="1"/>
</dbReference>
<gene>
    <name evidence="6" type="primary">flgI</name>
    <name evidence="7" type="ORF">EV691_12335</name>
</gene>
<dbReference type="GO" id="GO:0005198">
    <property type="term" value="F:structural molecule activity"/>
    <property type="evidence" value="ECO:0007669"/>
    <property type="project" value="InterPro"/>
</dbReference>
<comment type="caution">
    <text evidence="7">The sequence shown here is derived from an EMBL/GenBank/DDBJ whole genome shotgun (WGS) entry which is preliminary data.</text>
</comment>
<evidence type="ECO:0000313" key="7">
    <source>
        <dbReference type="EMBL" id="TCL28080.1"/>
    </source>
</evidence>
<comment type="subunit">
    <text evidence="6">The basal body constitutes a major portion of the flagellar organelle and consists of four rings (L,P,S, and M) mounted on a central rod.</text>
</comment>
<evidence type="ECO:0000256" key="2">
    <source>
        <dbReference type="ARBA" id="ARBA00004117"/>
    </source>
</evidence>
<sequence precursor="true">MPPAMADSVSRTRPASFAPAACRALCLLLCLAGLLLPAVAPAEQVRDIADFAGVRNNVLVGYGLVVGLDGTGDQTTQTPFTEQGLTNMLSQLGITVPAGSNMQMRNVAAVMVTANLPPFARPGQQVDVVVSSIGNARSLRGGTLLMTPLKGMDGETYGLAQGNLLVGGVGAQANGSSVQINQQAGGRIARGALVEREVPLELGGPRGELDLYLRNPDFATARRLVLAINNEFGRTVAAAQDGGLIRLQGPSSPNERVNFMARVEGVQVTPMSERPKVIVNSRTGAVVLNGAVKLHRAAVAHGNLSIVIDTDNRVSQPEPFSEGRTVVAPNSDISIEQQGGALHLVEGSADLMDVVKALNALGATPQDLMSILEALKAAGSLRAELEII</sequence>
<keyword evidence="7" id="KW-0966">Cell projection</keyword>
<evidence type="ECO:0000256" key="1">
    <source>
        <dbReference type="ARBA" id="ARBA00002591"/>
    </source>
</evidence>
<evidence type="ECO:0000256" key="3">
    <source>
        <dbReference type="ARBA" id="ARBA00008994"/>
    </source>
</evidence>
<dbReference type="Pfam" id="PF02119">
    <property type="entry name" value="FlgI"/>
    <property type="match status" value="1"/>
</dbReference>
<feature type="signal peptide" evidence="6">
    <location>
        <begin position="1"/>
        <end position="42"/>
    </location>
</feature>
<evidence type="ECO:0000256" key="5">
    <source>
        <dbReference type="ARBA" id="ARBA00023143"/>
    </source>
</evidence>
<proteinExistence type="inferred from homology"/>
<evidence type="ECO:0000313" key="8">
    <source>
        <dbReference type="Proteomes" id="UP000295169"/>
    </source>
</evidence>
<dbReference type="GO" id="GO:0030288">
    <property type="term" value="C:outer membrane-bounded periplasmic space"/>
    <property type="evidence" value="ECO:0007669"/>
    <property type="project" value="InterPro"/>
</dbReference>
<keyword evidence="5 6" id="KW-0975">Bacterial flagellum</keyword>
<name>A0A4R1PMC1_9GAMM</name>
<reference evidence="7 8" key="1">
    <citation type="submission" date="2019-03" db="EMBL/GenBank/DDBJ databases">
        <title>Genomic Encyclopedia of Type Strains, Phase IV (KMG-IV): sequencing the most valuable type-strain genomes for metagenomic binning, comparative biology and taxonomic classification.</title>
        <authorList>
            <person name="Goeker M."/>
        </authorList>
    </citation>
    <scope>NUCLEOTIDE SEQUENCE [LARGE SCALE GENOMIC DNA]</scope>
    <source>
        <strain evidence="7 8">DSM 2286</strain>
    </source>
</reference>
<evidence type="ECO:0000256" key="6">
    <source>
        <dbReference type="HAMAP-Rule" id="MF_00416"/>
    </source>
</evidence>
<protein>
    <recommendedName>
        <fullName evidence="6">Flagellar P-ring protein</fullName>
    </recommendedName>
    <alternativeName>
        <fullName evidence="6">Basal body P-ring protein</fullName>
    </alternativeName>
</protein>
<dbReference type="PANTHER" id="PTHR30381:SF0">
    <property type="entry name" value="FLAGELLAR P-RING PROTEIN"/>
    <property type="match status" value="1"/>
</dbReference>
<comment type="similarity">
    <text evidence="3 6">Belongs to the FlgI family.</text>
</comment>
<accession>A0A4R1PMC1</accession>
<comment type="function">
    <text evidence="1 6">Assembles around the rod to form the L-ring and probably protects the motor/basal body from shearing forces during rotation.</text>
</comment>
<dbReference type="Proteomes" id="UP000295169">
    <property type="component" value="Unassembled WGS sequence"/>
</dbReference>
<dbReference type="InterPro" id="IPR001782">
    <property type="entry name" value="Flag_FlgI"/>
</dbReference>
<dbReference type="PANTHER" id="PTHR30381">
    <property type="entry name" value="FLAGELLAR P-RING PERIPLASMIC PROTEIN FLGI"/>
    <property type="match status" value="1"/>
</dbReference>
<dbReference type="EMBL" id="SMMU01000023">
    <property type="protein sequence ID" value="TCL28080.1"/>
    <property type="molecule type" value="Genomic_DNA"/>
</dbReference>
<evidence type="ECO:0000256" key="4">
    <source>
        <dbReference type="ARBA" id="ARBA00022729"/>
    </source>
</evidence>
<organism evidence="7 8">
    <name type="scientific">Azotobacter chroococcum</name>
    <dbReference type="NCBI Taxonomy" id="353"/>
    <lineage>
        <taxon>Bacteria</taxon>
        <taxon>Pseudomonadati</taxon>
        <taxon>Pseudomonadota</taxon>
        <taxon>Gammaproteobacteria</taxon>
        <taxon>Pseudomonadales</taxon>
        <taxon>Pseudomonadaceae</taxon>
        <taxon>Azotobacter</taxon>
    </lineage>
</organism>
<dbReference type="AlphaFoldDB" id="A0A4R1PMC1"/>
<feature type="chain" id="PRO_5042621445" description="Flagellar P-ring protein" evidence="6">
    <location>
        <begin position="43"/>
        <end position="388"/>
    </location>
</feature>
<keyword evidence="4 6" id="KW-0732">Signal</keyword>
<dbReference type="GO" id="GO:0009428">
    <property type="term" value="C:bacterial-type flagellum basal body, distal rod, P ring"/>
    <property type="evidence" value="ECO:0007669"/>
    <property type="project" value="InterPro"/>
</dbReference>
<comment type="subcellular location">
    <subcellularLocation>
        <location evidence="2 6">Bacterial flagellum basal body</location>
    </subcellularLocation>
</comment>